<comment type="catalytic activity">
    <reaction evidence="1 9">
        <text>Hydrolysis of terminal, non-reducing beta-D-glucosyl residues with release of beta-D-glucose.</text>
        <dbReference type="EC" id="3.2.1.21"/>
    </reaction>
</comment>
<evidence type="ECO:0000256" key="1">
    <source>
        <dbReference type="ARBA" id="ARBA00000448"/>
    </source>
</evidence>
<evidence type="ECO:0000256" key="3">
    <source>
        <dbReference type="ARBA" id="ARBA00012744"/>
    </source>
</evidence>
<keyword evidence="6" id="KW-0119">Carbohydrate metabolism</keyword>
<keyword evidence="4 9" id="KW-0378">Hydrolase</keyword>
<gene>
    <name evidence="10" type="ORF">KSB_82500</name>
</gene>
<evidence type="ECO:0000256" key="5">
    <source>
        <dbReference type="ARBA" id="ARBA00023001"/>
    </source>
</evidence>
<keyword evidence="5" id="KW-0136">Cellulose degradation</keyword>
<dbReference type="SUPFAM" id="SSF51445">
    <property type="entry name" value="(Trans)glycosidases"/>
    <property type="match status" value="1"/>
</dbReference>
<evidence type="ECO:0000313" key="11">
    <source>
        <dbReference type="Proteomes" id="UP000654345"/>
    </source>
</evidence>
<dbReference type="InterPro" id="IPR001360">
    <property type="entry name" value="Glyco_hydro_1"/>
</dbReference>
<dbReference type="InterPro" id="IPR033132">
    <property type="entry name" value="GH_1_N_CS"/>
</dbReference>
<dbReference type="Proteomes" id="UP000654345">
    <property type="component" value="Unassembled WGS sequence"/>
</dbReference>
<protein>
    <recommendedName>
        <fullName evidence="3 9">Beta-glucosidase</fullName>
        <ecNumber evidence="3 9">3.2.1.21</ecNumber>
    </recommendedName>
</protein>
<evidence type="ECO:0000313" key="10">
    <source>
        <dbReference type="EMBL" id="GHO59775.1"/>
    </source>
</evidence>
<comment type="similarity">
    <text evidence="2 9">Belongs to the glycosyl hydrolase 1 family.</text>
</comment>
<dbReference type="RefSeq" id="WP_201375930.1">
    <property type="nucleotide sequence ID" value="NZ_BNJG01000003.1"/>
</dbReference>
<dbReference type="NCBIfam" id="TIGR03356">
    <property type="entry name" value="BGL"/>
    <property type="match status" value="1"/>
</dbReference>
<name>A0ABQ3V4F7_9CHLR</name>
<evidence type="ECO:0000256" key="6">
    <source>
        <dbReference type="ARBA" id="ARBA00023277"/>
    </source>
</evidence>
<accession>A0ABQ3V4F7</accession>
<sequence length="463" mass="52017">MTTTSNSEQTQLSLAKLFPANFLWGAATASYQIEGATHEDGRGPSIWDTFAATPGKVYQGHNGDVADDHYHRVDEDIALMTRLGLGAYRFSIAWPRILPQGHGDVNPRGLDFYERLVDALLSKGIQPFATLYHWDLPQALEDKGGWRNRETAFAFAEYAEIVARRLGDRVAGWITLNEPWCSAYLGYGNGVHAPGVQDRQSALDAGHHLLLGHGLALPRIRAHVTNDAQVGITLNFTPGYPADDRPETLRDLAHYDAFSDRWFLDPIVRGSYPEDFFKNMALQAPPIEDGDLEIISAPIDFLGVNNYTRSVIRGTEPAPLADACQLVAPIPSASYTEMSWEVYPNALSELLVRLHKEYALPKLYVTENGSAFRDQWDGGEHVHDPRRLSYLQGHLQGIVRAIEQGAPVQGYFTWSLLDNYEWAEGYSKRFGIIYVDYDSQRRIIKDSGLWYADLIQKYKEEQA</sequence>
<keyword evidence="11" id="KW-1185">Reference proteome</keyword>
<comment type="caution">
    <text evidence="10">The sequence shown here is derived from an EMBL/GenBank/DDBJ whole genome shotgun (WGS) entry which is preliminary data.</text>
</comment>
<dbReference type="PRINTS" id="PR00131">
    <property type="entry name" value="GLHYDRLASE1"/>
</dbReference>
<dbReference type="PROSITE" id="PS00653">
    <property type="entry name" value="GLYCOSYL_HYDROL_F1_2"/>
    <property type="match status" value="1"/>
</dbReference>
<dbReference type="PANTHER" id="PTHR10353">
    <property type="entry name" value="GLYCOSYL HYDROLASE"/>
    <property type="match status" value="1"/>
</dbReference>
<proteinExistence type="inferred from homology"/>
<dbReference type="EC" id="3.2.1.21" evidence="3 9"/>
<evidence type="ECO:0000256" key="7">
    <source>
        <dbReference type="ARBA" id="ARBA00023295"/>
    </source>
</evidence>
<reference evidence="10 11" key="1">
    <citation type="journal article" date="2021" name="Int. J. Syst. Evol. Microbiol.">
        <title>Reticulibacter mediterranei gen. nov., sp. nov., within the new family Reticulibacteraceae fam. nov., and Ktedonospora formicarum gen. nov., sp. nov., Ktedonobacter robiniae sp. nov., Dictyobacter formicarum sp. nov. and Dictyobacter arantiisoli sp. nov., belonging to the class Ktedonobacteria.</title>
        <authorList>
            <person name="Yabe S."/>
            <person name="Zheng Y."/>
            <person name="Wang C.M."/>
            <person name="Sakai Y."/>
            <person name="Abe K."/>
            <person name="Yokota A."/>
            <person name="Donadio S."/>
            <person name="Cavaletti L."/>
            <person name="Monciardini P."/>
        </authorList>
    </citation>
    <scope>NUCLEOTIDE SEQUENCE [LARGE SCALE GENOMIC DNA]</scope>
    <source>
        <strain evidence="10 11">SOSP1-30</strain>
    </source>
</reference>
<dbReference type="Pfam" id="PF00232">
    <property type="entry name" value="Glyco_hydro_1"/>
    <property type="match status" value="1"/>
</dbReference>
<organism evidence="10 11">
    <name type="scientific">Ktedonobacter robiniae</name>
    <dbReference type="NCBI Taxonomy" id="2778365"/>
    <lineage>
        <taxon>Bacteria</taxon>
        <taxon>Bacillati</taxon>
        <taxon>Chloroflexota</taxon>
        <taxon>Ktedonobacteria</taxon>
        <taxon>Ktedonobacterales</taxon>
        <taxon>Ktedonobacteraceae</taxon>
        <taxon>Ktedonobacter</taxon>
    </lineage>
</organism>
<dbReference type="Gene3D" id="3.20.20.80">
    <property type="entry name" value="Glycosidases"/>
    <property type="match status" value="1"/>
</dbReference>
<evidence type="ECO:0000256" key="2">
    <source>
        <dbReference type="ARBA" id="ARBA00010838"/>
    </source>
</evidence>
<evidence type="ECO:0000256" key="8">
    <source>
        <dbReference type="ARBA" id="ARBA00023326"/>
    </source>
</evidence>
<dbReference type="InterPro" id="IPR017853">
    <property type="entry name" value="GH"/>
</dbReference>
<dbReference type="PANTHER" id="PTHR10353:SF36">
    <property type="entry name" value="LP05116P"/>
    <property type="match status" value="1"/>
</dbReference>
<keyword evidence="8" id="KW-0624">Polysaccharide degradation</keyword>
<dbReference type="InterPro" id="IPR017736">
    <property type="entry name" value="Glyco_hydro_1_beta-glucosidase"/>
</dbReference>
<keyword evidence="7 9" id="KW-0326">Glycosidase</keyword>
<evidence type="ECO:0000256" key="4">
    <source>
        <dbReference type="ARBA" id="ARBA00022801"/>
    </source>
</evidence>
<evidence type="ECO:0000256" key="9">
    <source>
        <dbReference type="RuleBase" id="RU361175"/>
    </source>
</evidence>
<dbReference type="EMBL" id="BNJG01000003">
    <property type="protein sequence ID" value="GHO59775.1"/>
    <property type="molecule type" value="Genomic_DNA"/>
</dbReference>